<feature type="transmembrane region" description="Helical" evidence="8">
    <location>
        <begin position="133"/>
        <end position="155"/>
    </location>
</feature>
<gene>
    <name evidence="10" type="ORF">LSH36_326g05062</name>
</gene>
<dbReference type="InterPro" id="IPR000152">
    <property type="entry name" value="EGF-type_Asp/Asn_hydroxyl_site"/>
</dbReference>
<keyword evidence="8" id="KW-1133">Transmembrane helix</keyword>
<keyword evidence="8" id="KW-0472">Membrane</keyword>
<dbReference type="SUPFAM" id="SSF57196">
    <property type="entry name" value="EGF/Laminin"/>
    <property type="match status" value="3"/>
</dbReference>
<dbReference type="CDD" id="cd00054">
    <property type="entry name" value="EGF_CA"/>
    <property type="match status" value="2"/>
</dbReference>
<dbReference type="InterPro" id="IPR000742">
    <property type="entry name" value="EGF"/>
</dbReference>
<evidence type="ECO:0000256" key="4">
    <source>
        <dbReference type="ARBA" id="ARBA00023157"/>
    </source>
</evidence>
<evidence type="ECO:0000256" key="7">
    <source>
        <dbReference type="SAM" id="MobiDB-lite"/>
    </source>
</evidence>
<evidence type="ECO:0000256" key="8">
    <source>
        <dbReference type="SAM" id="Phobius"/>
    </source>
</evidence>
<evidence type="ECO:0000256" key="5">
    <source>
        <dbReference type="ARBA" id="ARBA00023180"/>
    </source>
</evidence>
<dbReference type="PANTHER" id="PTHR12916:SF4">
    <property type="entry name" value="UNINFLATABLE, ISOFORM C"/>
    <property type="match status" value="1"/>
</dbReference>
<dbReference type="SMART" id="SM00179">
    <property type="entry name" value="EGF_CA"/>
    <property type="match status" value="3"/>
</dbReference>
<evidence type="ECO:0000256" key="3">
    <source>
        <dbReference type="ARBA" id="ARBA00022737"/>
    </source>
</evidence>
<feature type="region of interest" description="Disordered" evidence="7">
    <location>
        <begin position="197"/>
        <end position="221"/>
    </location>
</feature>
<dbReference type="InterPro" id="IPR018097">
    <property type="entry name" value="EGF_Ca-bd_CS"/>
</dbReference>
<dbReference type="AlphaFoldDB" id="A0AAD9N0E9"/>
<evidence type="ECO:0000256" key="2">
    <source>
        <dbReference type="ARBA" id="ARBA00022729"/>
    </source>
</evidence>
<dbReference type="Proteomes" id="UP001208570">
    <property type="component" value="Unassembled WGS sequence"/>
</dbReference>
<evidence type="ECO:0000256" key="6">
    <source>
        <dbReference type="PROSITE-ProRule" id="PRU00076"/>
    </source>
</evidence>
<evidence type="ECO:0000256" key="1">
    <source>
        <dbReference type="ARBA" id="ARBA00022536"/>
    </source>
</evidence>
<organism evidence="10 11">
    <name type="scientific">Paralvinella palmiformis</name>
    <dbReference type="NCBI Taxonomy" id="53620"/>
    <lineage>
        <taxon>Eukaryota</taxon>
        <taxon>Metazoa</taxon>
        <taxon>Spiralia</taxon>
        <taxon>Lophotrochozoa</taxon>
        <taxon>Annelida</taxon>
        <taxon>Polychaeta</taxon>
        <taxon>Sedentaria</taxon>
        <taxon>Canalipalpata</taxon>
        <taxon>Terebellida</taxon>
        <taxon>Terebelliformia</taxon>
        <taxon>Alvinellidae</taxon>
        <taxon>Paralvinella</taxon>
    </lineage>
</organism>
<dbReference type="PROSITE" id="PS01187">
    <property type="entry name" value="EGF_CA"/>
    <property type="match status" value="1"/>
</dbReference>
<accession>A0AAD9N0E9</accession>
<keyword evidence="1 6" id="KW-0245">EGF-like domain</keyword>
<dbReference type="PANTHER" id="PTHR12916">
    <property type="entry name" value="CYTOCHROME C OXIDASE POLYPEPTIDE VIC-2"/>
    <property type="match status" value="1"/>
</dbReference>
<reference evidence="10" key="1">
    <citation type="journal article" date="2023" name="Mol. Biol. Evol.">
        <title>Third-Generation Sequencing Reveals the Adaptive Role of the Epigenome in Three Deep-Sea Polychaetes.</title>
        <authorList>
            <person name="Perez M."/>
            <person name="Aroh O."/>
            <person name="Sun Y."/>
            <person name="Lan Y."/>
            <person name="Juniper S.K."/>
            <person name="Young C.R."/>
            <person name="Angers B."/>
            <person name="Qian P.Y."/>
        </authorList>
    </citation>
    <scope>NUCLEOTIDE SEQUENCE</scope>
    <source>
        <strain evidence="10">P08H-3</strain>
    </source>
</reference>
<keyword evidence="2" id="KW-0732">Signal</keyword>
<dbReference type="GO" id="GO:0005509">
    <property type="term" value="F:calcium ion binding"/>
    <property type="evidence" value="ECO:0007669"/>
    <property type="project" value="InterPro"/>
</dbReference>
<dbReference type="PROSITE" id="PS50026">
    <property type="entry name" value="EGF_3"/>
    <property type="match status" value="3"/>
</dbReference>
<dbReference type="PROSITE" id="PS00022">
    <property type="entry name" value="EGF_1"/>
    <property type="match status" value="3"/>
</dbReference>
<feature type="domain" description="EGF-like" evidence="9">
    <location>
        <begin position="90"/>
        <end position="126"/>
    </location>
</feature>
<feature type="disulfide bond" evidence="6">
    <location>
        <begin position="39"/>
        <end position="48"/>
    </location>
</feature>
<dbReference type="FunFam" id="2.10.25.10:FF:000472">
    <property type="entry name" value="Uncharacterized protein, isoform A"/>
    <property type="match status" value="1"/>
</dbReference>
<dbReference type="InterPro" id="IPR001881">
    <property type="entry name" value="EGF-like_Ca-bd_dom"/>
</dbReference>
<evidence type="ECO:0000313" key="11">
    <source>
        <dbReference type="Proteomes" id="UP001208570"/>
    </source>
</evidence>
<sequence>MDCFTGINCENAISNRCFPNPCKSGGLCEGNCISYSCICPAGTAGTNCEIDIDECSSNPCQNSGKCTDNINSYTCICSDCFTGINCENATDDLCRKNPCKNGGTCEGNCTAYSCTCLDGTTGDHCQIVEGLSWWLIFVIVLCTVIVLIIFILLMIRYRDDIRRCRLQRKNKVGTKSDKPLKYTVPYHWRHTLTAGDTSRLESGRDTRHPIRNEDVTNQKTSDVSTEGEMAAILYLPPVDKWRALQPLDIEAERKKLRKQRVQKNQNQNNVCQQVNL</sequence>
<name>A0AAD9N0E9_9ANNE</name>
<dbReference type="SMART" id="SM00181">
    <property type="entry name" value="EGF"/>
    <property type="match status" value="3"/>
</dbReference>
<keyword evidence="4 6" id="KW-1015">Disulfide bond</keyword>
<keyword evidence="3" id="KW-0677">Repeat</keyword>
<dbReference type="Pfam" id="PF00008">
    <property type="entry name" value="EGF"/>
    <property type="match status" value="1"/>
</dbReference>
<protein>
    <recommendedName>
        <fullName evidence="9">EGF-like domain-containing protein</fullName>
    </recommendedName>
</protein>
<feature type="domain" description="EGF-like" evidence="9">
    <location>
        <begin position="13"/>
        <end position="49"/>
    </location>
</feature>
<dbReference type="PRINTS" id="PR00010">
    <property type="entry name" value="EGFBLOOD"/>
</dbReference>
<keyword evidence="5" id="KW-0325">Glycoprotein</keyword>
<feature type="disulfide bond" evidence="6">
    <location>
        <begin position="116"/>
        <end position="125"/>
    </location>
</feature>
<comment type="caution">
    <text evidence="10">The sequence shown here is derived from an EMBL/GenBank/DDBJ whole genome shotgun (WGS) entry which is preliminary data.</text>
</comment>
<dbReference type="Gene3D" id="2.10.25.10">
    <property type="entry name" value="Laminin"/>
    <property type="match status" value="3"/>
</dbReference>
<feature type="domain" description="EGF-like" evidence="9">
    <location>
        <begin position="51"/>
        <end position="87"/>
    </location>
</feature>
<keyword evidence="11" id="KW-1185">Reference proteome</keyword>
<evidence type="ECO:0000313" key="10">
    <source>
        <dbReference type="EMBL" id="KAK2152527.1"/>
    </source>
</evidence>
<evidence type="ECO:0000259" key="9">
    <source>
        <dbReference type="PROSITE" id="PS50026"/>
    </source>
</evidence>
<dbReference type="PROSITE" id="PS00010">
    <property type="entry name" value="ASX_HYDROXYL"/>
    <property type="match status" value="1"/>
</dbReference>
<keyword evidence="8" id="KW-0812">Transmembrane</keyword>
<feature type="disulfide bond" evidence="6">
    <location>
        <begin position="77"/>
        <end position="86"/>
    </location>
</feature>
<dbReference type="EMBL" id="JAODUP010000326">
    <property type="protein sequence ID" value="KAK2152527.1"/>
    <property type="molecule type" value="Genomic_DNA"/>
</dbReference>
<feature type="compositionally biased region" description="Basic and acidic residues" evidence="7">
    <location>
        <begin position="198"/>
        <end position="216"/>
    </location>
</feature>
<comment type="caution">
    <text evidence="6">Lacks conserved residue(s) required for the propagation of feature annotation.</text>
</comment>
<proteinExistence type="predicted"/>